<organism evidence="2 3">
    <name type="scientific">Aliidiomarina soli</name>
    <dbReference type="NCBI Taxonomy" id="1928574"/>
    <lineage>
        <taxon>Bacteria</taxon>
        <taxon>Pseudomonadati</taxon>
        <taxon>Pseudomonadota</taxon>
        <taxon>Gammaproteobacteria</taxon>
        <taxon>Alteromonadales</taxon>
        <taxon>Idiomarinaceae</taxon>
        <taxon>Aliidiomarina</taxon>
    </lineage>
</organism>
<evidence type="ECO:0000313" key="2">
    <source>
        <dbReference type="EMBL" id="RUO33767.1"/>
    </source>
</evidence>
<proteinExistence type="predicted"/>
<feature type="coiled-coil region" evidence="1">
    <location>
        <begin position="28"/>
        <end position="62"/>
    </location>
</feature>
<dbReference type="Proteomes" id="UP000287823">
    <property type="component" value="Unassembled WGS sequence"/>
</dbReference>
<sequence>MIKKGILFLSALLVMAWIALMWSGNAYAEREVLTMEQREDAMAELEQKREQRREKIATIDDKDLVEALEAEEYVIYRNTRGSIQFDEEPTDYSYVDPIRASFIGPLGQRFAANRFERMEDYETPAALFEAYRSSFVVTTDSPQGQSFRLHEPFAFPFENQLQFTQLVMDDGEVKDLPDLLNWEARTAEIRYEPDEYYFLETRSENDAKPVKIIGEVAAELPLDVIQFEFQASDLGQTKSQRGYSVTLVQLNEFNYEIEVEIPDDQVMRFRDQDIVGEAMALNERELARQMSTWIQADYDDQMSDWIDDIIERALRGEVDADTVNNEGYEKFVELSVAQGTTLRKAFAFMGPIDVARVTLLPRAQTEEKVSHALEFPIHFVGRSQLAGELDLDTLPQINVQGTVYDQWSSLRTDLTAEDMQQLIDVRYQKVRPYSPGGYNHTEQLHLRYPKVQSDMFISRSERYAFDQKSQEQRNLLKGMVHFFNRAGEEIEQTRDKDELFSFTRSGLNYTPQYMPQWPTHLQATIPVITAPNIVKENYNADNLPAGMHLDDNRLTVDYEVFTPREELNGSLLETELRNRFFARDAEQRYIKGVSPVVVREREAGEPVHVFYFLGQPASIEIWYRGDIQDIDYEMDVELREESEENRVRSMQNLL</sequence>
<dbReference type="EMBL" id="PIPO01000002">
    <property type="protein sequence ID" value="RUO33767.1"/>
    <property type="molecule type" value="Genomic_DNA"/>
</dbReference>
<keyword evidence="1" id="KW-0175">Coiled coil</keyword>
<accession>A0A432WJ81</accession>
<reference evidence="2 3" key="1">
    <citation type="journal article" date="2011" name="Front. Microbiol.">
        <title>Genomic signatures of strain selection and enhancement in Bacillus atrophaeus var. globigii, a historical biowarfare simulant.</title>
        <authorList>
            <person name="Gibbons H.S."/>
            <person name="Broomall S.M."/>
            <person name="McNew L.A."/>
            <person name="Daligault H."/>
            <person name="Chapman C."/>
            <person name="Bruce D."/>
            <person name="Karavis M."/>
            <person name="Krepps M."/>
            <person name="McGregor P.A."/>
            <person name="Hong C."/>
            <person name="Park K.H."/>
            <person name="Akmal A."/>
            <person name="Feldman A."/>
            <person name="Lin J.S."/>
            <person name="Chang W.E."/>
            <person name="Higgs B.W."/>
            <person name="Demirev P."/>
            <person name="Lindquist J."/>
            <person name="Liem A."/>
            <person name="Fochler E."/>
            <person name="Read T.D."/>
            <person name="Tapia R."/>
            <person name="Johnson S."/>
            <person name="Bishop-Lilly K.A."/>
            <person name="Detter C."/>
            <person name="Han C."/>
            <person name="Sozhamannan S."/>
            <person name="Rosenzweig C.N."/>
            <person name="Skowronski E.W."/>
        </authorList>
    </citation>
    <scope>NUCLEOTIDE SEQUENCE [LARGE SCALE GENOMIC DNA]</scope>
    <source>
        <strain evidence="2 3">Y4G10-17</strain>
    </source>
</reference>
<protein>
    <submittedName>
        <fullName evidence="2">Uncharacterized protein</fullName>
    </submittedName>
</protein>
<keyword evidence="3" id="KW-1185">Reference proteome</keyword>
<name>A0A432WJ81_9GAMM</name>
<evidence type="ECO:0000313" key="3">
    <source>
        <dbReference type="Proteomes" id="UP000287823"/>
    </source>
</evidence>
<evidence type="ECO:0000256" key="1">
    <source>
        <dbReference type="SAM" id="Coils"/>
    </source>
</evidence>
<comment type="caution">
    <text evidence="2">The sequence shown here is derived from an EMBL/GenBank/DDBJ whole genome shotgun (WGS) entry which is preliminary data.</text>
</comment>
<dbReference type="RefSeq" id="WP_126798335.1">
    <property type="nucleotide sequence ID" value="NZ_PIPO01000002.1"/>
</dbReference>
<dbReference type="AlphaFoldDB" id="A0A432WJ81"/>
<gene>
    <name evidence="2" type="ORF">CWE14_04695</name>
</gene>